<dbReference type="Proteomes" id="UP000470302">
    <property type="component" value="Unassembled WGS sequence"/>
</dbReference>
<organism evidence="5 6">
    <name type="scientific">Duganella vulcania</name>
    <dbReference type="NCBI Taxonomy" id="2692166"/>
    <lineage>
        <taxon>Bacteria</taxon>
        <taxon>Pseudomonadati</taxon>
        <taxon>Pseudomonadota</taxon>
        <taxon>Betaproteobacteria</taxon>
        <taxon>Burkholderiales</taxon>
        <taxon>Oxalobacteraceae</taxon>
        <taxon>Telluria group</taxon>
        <taxon>Duganella</taxon>
    </lineage>
</organism>
<dbReference type="InterPro" id="IPR018060">
    <property type="entry name" value="HTH_AraC"/>
</dbReference>
<dbReference type="PANTHER" id="PTHR47504">
    <property type="entry name" value="RIGHT ORIGIN-BINDING PROTEIN"/>
    <property type="match status" value="1"/>
</dbReference>
<dbReference type="InterPro" id="IPR018062">
    <property type="entry name" value="HTH_AraC-typ_CS"/>
</dbReference>
<reference evidence="5 6" key="1">
    <citation type="submission" date="2020-01" db="EMBL/GenBank/DDBJ databases">
        <title>Novel species isolated from a subtropical stream in China.</title>
        <authorList>
            <person name="Lu H."/>
        </authorList>
    </citation>
    <scope>NUCLEOTIDE SEQUENCE [LARGE SCALE GENOMIC DNA]</scope>
    <source>
        <strain evidence="5 6">FT82W</strain>
    </source>
</reference>
<proteinExistence type="predicted"/>
<dbReference type="InterPro" id="IPR011256">
    <property type="entry name" value="Reg_factor_effector_dom_sf"/>
</dbReference>
<protein>
    <submittedName>
        <fullName evidence="5">Helix-turn-helix domain-containing protein</fullName>
    </submittedName>
</protein>
<dbReference type="SMART" id="SM00342">
    <property type="entry name" value="HTH_ARAC"/>
    <property type="match status" value="1"/>
</dbReference>
<evidence type="ECO:0000313" key="5">
    <source>
        <dbReference type="EMBL" id="MYM90495.1"/>
    </source>
</evidence>
<dbReference type="InterPro" id="IPR020449">
    <property type="entry name" value="Tscrpt_reg_AraC-type_HTH"/>
</dbReference>
<evidence type="ECO:0000256" key="1">
    <source>
        <dbReference type="ARBA" id="ARBA00023015"/>
    </source>
</evidence>
<keyword evidence="2" id="KW-0238">DNA-binding</keyword>
<feature type="domain" description="HTH araC/xylS-type" evidence="4">
    <location>
        <begin position="8"/>
        <end position="106"/>
    </location>
</feature>
<dbReference type="RefSeq" id="WP_161099282.1">
    <property type="nucleotide sequence ID" value="NZ_WWCW01000123.1"/>
</dbReference>
<keyword evidence="3" id="KW-0804">Transcription</keyword>
<accession>A0A845GAS1</accession>
<dbReference type="SUPFAM" id="SSF55136">
    <property type="entry name" value="Probable bacterial effector-binding domain"/>
    <property type="match status" value="1"/>
</dbReference>
<evidence type="ECO:0000256" key="3">
    <source>
        <dbReference type="ARBA" id="ARBA00023163"/>
    </source>
</evidence>
<dbReference type="SUPFAM" id="SSF46689">
    <property type="entry name" value="Homeodomain-like"/>
    <property type="match status" value="2"/>
</dbReference>
<evidence type="ECO:0000256" key="2">
    <source>
        <dbReference type="ARBA" id="ARBA00023125"/>
    </source>
</evidence>
<dbReference type="PANTHER" id="PTHR47504:SF5">
    <property type="entry name" value="RIGHT ORIGIN-BINDING PROTEIN"/>
    <property type="match status" value="1"/>
</dbReference>
<dbReference type="InterPro" id="IPR009057">
    <property type="entry name" value="Homeodomain-like_sf"/>
</dbReference>
<evidence type="ECO:0000313" key="6">
    <source>
        <dbReference type="Proteomes" id="UP000470302"/>
    </source>
</evidence>
<dbReference type="AlphaFoldDB" id="A0A845GAS1"/>
<comment type="caution">
    <text evidence="5">The sequence shown here is derived from an EMBL/GenBank/DDBJ whole genome shotgun (WGS) entry which is preliminary data.</text>
</comment>
<dbReference type="SMART" id="SM00871">
    <property type="entry name" value="AraC_E_bind"/>
    <property type="match status" value="1"/>
</dbReference>
<gene>
    <name evidence="5" type="ORF">GTP91_25395</name>
</gene>
<dbReference type="InterPro" id="IPR050959">
    <property type="entry name" value="MarA-like"/>
</dbReference>
<dbReference type="Gene3D" id="3.20.80.10">
    <property type="entry name" value="Regulatory factor, effector binding domain"/>
    <property type="match status" value="1"/>
</dbReference>
<sequence>MNYLNQIQQGIDFIETYLEEDIALTTVAREAGLSQWHYQRIFKALTKETLKTYIRSRRLANALDKLLETRLGILDIAILAGYNSQEAFTRAFKEHYALTPNEFRQRGRRNLIVRKLKMDEDYLRHVHQNMEHVPELGARPAMLLVGMHTRFYGSESDKNNLGEKLPPLWERFIARLKEVEHAVPGCCYGVVLPVAGDSDELEYYAAIEVRQADALPAGMHRIEVPAAMYATFLHHGMGKLVDRTVDFIYSSWLCQSAYRHNGGPDLEIYDASFDPLSERSQMRYAIPIA</sequence>
<dbReference type="GO" id="GO:0043565">
    <property type="term" value="F:sequence-specific DNA binding"/>
    <property type="evidence" value="ECO:0007669"/>
    <property type="project" value="InterPro"/>
</dbReference>
<dbReference type="InterPro" id="IPR029442">
    <property type="entry name" value="GyrI-like"/>
</dbReference>
<evidence type="ECO:0000259" key="4">
    <source>
        <dbReference type="PROSITE" id="PS01124"/>
    </source>
</evidence>
<dbReference type="Pfam" id="PF12833">
    <property type="entry name" value="HTH_18"/>
    <property type="match status" value="1"/>
</dbReference>
<name>A0A845GAS1_9BURK</name>
<dbReference type="GO" id="GO:0003700">
    <property type="term" value="F:DNA-binding transcription factor activity"/>
    <property type="evidence" value="ECO:0007669"/>
    <property type="project" value="InterPro"/>
</dbReference>
<dbReference type="PROSITE" id="PS00041">
    <property type="entry name" value="HTH_ARAC_FAMILY_1"/>
    <property type="match status" value="1"/>
</dbReference>
<dbReference type="EMBL" id="WWCW01000123">
    <property type="protein sequence ID" value="MYM90495.1"/>
    <property type="molecule type" value="Genomic_DNA"/>
</dbReference>
<dbReference type="PRINTS" id="PR00032">
    <property type="entry name" value="HTHARAC"/>
</dbReference>
<dbReference type="Gene3D" id="1.10.10.60">
    <property type="entry name" value="Homeodomain-like"/>
    <property type="match status" value="2"/>
</dbReference>
<dbReference type="InterPro" id="IPR010499">
    <property type="entry name" value="AraC_E-bd"/>
</dbReference>
<dbReference type="PROSITE" id="PS01124">
    <property type="entry name" value="HTH_ARAC_FAMILY_2"/>
    <property type="match status" value="1"/>
</dbReference>
<keyword evidence="1" id="KW-0805">Transcription regulation</keyword>
<dbReference type="Pfam" id="PF06445">
    <property type="entry name" value="GyrI-like"/>
    <property type="match status" value="1"/>
</dbReference>